<dbReference type="InterPro" id="IPR001254">
    <property type="entry name" value="Trypsin_dom"/>
</dbReference>
<dbReference type="InterPro" id="IPR000772">
    <property type="entry name" value="Ricin_B_lectin"/>
</dbReference>
<dbReference type="SMART" id="SM00458">
    <property type="entry name" value="RICIN"/>
    <property type="match status" value="2"/>
</dbReference>
<dbReference type="Gene3D" id="2.80.10.50">
    <property type="match status" value="3"/>
</dbReference>
<dbReference type="Proteomes" id="UP000315226">
    <property type="component" value="Unassembled WGS sequence"/>
</dbReference>
<dbReference type="PROSITE" id="PS50240">
    <property type="entry name" value="TRYPSIN_DOM"/>
    <property type="match status" value="1"/>
</dbReference>
<dbReference type="InterPro" id="IPR001314">
    <property type="entry name" value="Peptidase_S1A"/>
</dbReference>
<dbReference type="CDD" id="cd00161">
    <property type="entry name" value="beta-trefoil_Ricin-like"/>
    <property type="match status" value="1"/>
</dbReference>
<dbReference type="Pfam" id="PF00652">
    <property type="entry name" value="Ricin_B_lectin"/>
    <property type="match status" value="2"/>
</dbReference>
<dbReference type="InterPro" id="IPR043504">
    <property type="entry name" value="Peptidase_S1_PA_chymotrypsin"/>
</dbReference>
<dbReference type="SUPFAM" id="SSF50370">
    <property type="entry name" value="Ricin B-like lectins"/>
    <property type="match status" value="2"/>
</dbReference>
<evidence type="ECO:0000313" key="2">
    <source>
        <dbReference type="EMBL" id="GEB54514.1"/>
    </source>
</evidence>
<dbReference type="GO" id="GO:0004252">
    <property type="term" value="F:serine-type endopeptidase activity"/>
    <property type="evidence" value="ECO:0007669"/>
    <property type="project" value="InterPro"/>
</dbReference>
<protein>
    <recommendedName>
        <fullName evidence="1">Peptidase S1 domain-containing protein</fullName>
    </recommendedName>
</protein>
<organism evidence="2 3">
    <name type="scientific">Streptomyces gardneri</name>
    <dbReference type="NCBI Taxonomy" id="66892"/>
    <lineage>
        <taxon>Bacteria</taxon>
        <taxon>Bacillati</taxon>
        <taxon>Actinomycetota</taxon>
        <taxon>Actinomycetes</taxon>
        <taxon>Kitasatosporales</taxon>
        <taxon>Streptomycetaceae</taxon>
        <taxon>Streptomyces</taxon>
    </lineage>
</organism>
<evidence type="ECO:0000259" key="1">
    <source>
        <dbReference type="PROSITE" id="PS50240"/>
    </source>
</evidence>
<sequence>MAVESFAYPGAAEILAEQAVTLKAGDGNILLADCSSEPNLVQVVRRDASPATVCFKVSGASGYLALEIAKVVRIKGDNHAMKATLNRAGTVSSVDIAKNDWTPVGEGDPQPAGDGTTLLELTAGGAPSEPVVTTDVPAVGRLTVGPAGREGSRRCTASLVDPLWALTSAGCFTDDPTSLAAGAPSVRSTFTAGGRTVEIAELVPRSDRDALMVRLATPVTGITPLKLAATAPTGGEYLRVAGLGRTATEWNPAKAHAGTYTVGSVTATGIDTAPGAGSAAICAGDAGAPLLREAGGTTRIAGIVSRAWQGGCLGTAADETRTDARSVRVDGLDEWIGAQTGRSFTIVNPAGERCLNLSGVGPWGNLTPVILFDCALGAPNEQFQITTDGQIRNPASGRCLNLEGAGGWTNGTRVILFDCQDIVNEKFEWTADGQIRNAASGRCLNLEGAAGWTNGTRLILWECLGGVNEKFKLVPEDQAPNPIGRILNPQTGKCLNLEGGGPWDNGNRVILWDCTVGAQNELFQLTADGQIRNPASGRCLNLEGAGGWTNGTRVILWDCQDVVNEKFEWTADGQIRNDASGRCLNLEGAGGWANGTRVILWDCEDVVNEKFKLVSVGG</sequence>
<dbReference type="InterPro" id="IPR009003">
    <property type="entry name" value="Peptidase_S1_PA"/>
</dbReference>
<evidence type="ECO:0000313" key="3">
    <source>
        <dbReference type="Proteomes" id="UP000315226"/>
    </source>
</evidence>
<gene>
    <name evidence="2" type="ORF">SGA01_01190</name>
</gene>
<dbReference type="InterPro" id="IPR035992">
    <property type="entry name" value="Ricin_B-like_lectins"/>
</dbReference>
<accession>A0A4Y3RAL1</accession>
<dbReference type="SUPFAM" id="SSF50494">
    <property type="entry name" value="Trypsin-like serine proteases"/>
    <property type="match status" value="1"/>
</dbReference>
<name>A0A4Y3RAL1_9ACTN</name>
<proteinExistence type="predicted"/>
<dbReference type="SMART" id="SM00020">
    <property type="entry name" value="Tryp_SPc"/>
    <property type="match status" value="1"/>
</dbReference>
<comment type="caution">
    <text evidence="2">The sequence shown here is derived from an EMBL/GenBank/DDBJ whole genome shotgun (WGS) entry which is preliminary data.</text>
</comment>
<dbReference type="AlphaFoldDB" id="A0A4Y3RAL1"/>
<dbReference type="GO" id="GO:0006508">
    <property type="term" value="P:proteolysis"/>
    <property type="evidence" value="ECO:0007669"/>
    <property type="project" value="InterPro"/>
</dbReference>
<dbReference type="Gene3D" id="2.40.10.10">
    <property type="entry name" value="Trypsin-like serine proteases"/>
    <property type="match status" value="1"/>
</dbReference>
<dbReference type="Pfam" id="PF00089">
    <property type="entry name" value="Trypsin"/>
    <property type="match status" value="1"/>
</dbReference>
<feature type="domain" description="Peptidase S1" evidence="1">
    <location>
        <begin position="122"/>
        <end position="341"/>
    </location>
</feature>
<dbReference type="PROSITE" id="PS50231">
    <property type="entry name" value="RICIN_B_LECTIN"/>
    <property type="match status" value="2"/>
</dbReference>
<dbReference type="EMBL" id="BJMN01000001">
    <property type="protein sequence ID" value="GEB54514.1"/>
    <property type="molecule type" value="Genomic_DNA"/>
</dbReference>
<keyword evidence="3" id="KW-1185">Reference proteome</keyword>
<dbReference type="PRINTS" id="PR00722">
    <property type="entry name" value="CHYMOTRYPSIN"/>
</dbReference>
<reference evidence="2 3" key="1">
    <citation type="submission" date="2019-06" db="EMBL/GenBank/DDBJ databases">
        <title>Whole genome shotgun sequence of Streptomyces gardneri NBRC 12865.</title>
        <authorList>
            <person name="Hosoyama A."/>
            <person name="Uohara A."/>
            <person name="Ohji S."/>
            <person name="Ichikawa N."/>
        </authorList>
    </citation>
    <scope>NUCLEOTIDE SEQUENCE [LARGE SCALE GENOMIC DNA]</scope>
    <source>
        <strain evidence="2 3">NBRC 12865</strain>
    </source>
</reference>